<reference evidence="6 7" key="1">
    <citation type="journal article" date="2016" name="Environ. Microbiol.">
        <title>Genomic resolution of a cold subsurface aquifer community provides metabolic insights for novel microbes adapted to high CO concentrations.</title>
        <authorList>
            <person name="Probst A.J."/>
            <person name="Castelle C.J."/>
            <person name="Singh A."/>
            <person name="Brown C.T."/>
            <person name="Anantharaman K."/>
            <person name="Sharon I."/>
            <person name="Hug L.A."/>
            <person name="Burstein D."/>
            <person name="Emerson J.B."/>
            <person name="Thomas B.C."/>
            <person name="Banfield J.F."/>
        </authorList>
    </citation>
    <scope>NUCLEOTIDE SEQUENCE [LARGE SCALE GENOMIC DNA]</scope>
    <source>
        <strain evidence="6">CG1_02_31_12</strain>
    </source>
</reference>
<proteinExistence type="inferred from homology"/>
<dbReference type="PANTHER" id="PTHR21349:SF0">
    <property type="entry name" value="LARGE RIBOSOMAL SUBUNIT PROTEIN BL21M"/>
    <property type="match status" value="1"/>
</dbReference>
<dbReference type="GO" id="GO:0006412">
    <property type="term" value="P:translation"/>
    <property type="evidence" value="ECO:0007669"/>
    <property type="project" value="UniProtKB-UniRule"/>
</dbReference>
<evidence type="ECO:0000313" key="7">
    <source>
        <dbReference type="Proteomes" id="UP000185769"/>
    </source>
</evidence>
<dbReference type="Pfam" id="PF00829">
    <property type="entry name" value="Ribosomal_L21p"/>
    <property type="match status" value="1"/>
</dbReference>
<dbReference type="AlphaFoldDB" id="A0A1J4V255"/>
<evidence type="ECO:0000313" key="6">
    <source>
        <dbReference type="EMBL" id="OIO30032.1"/>
    </source>
</evidence>
<dbReference type="NCBIfam" id="TIGR00061">
    <property type="entry name" value="L21"/>
    <property type="match status" value="1"/>
</dbReference>
<name>A0A1J4V255_9BACT</name>
<comment type="function">
    <text evidence="4 5">This protein binds to 23S rRNA in the presence of protein L20.</text>
</comment>
<evidence type="ECO:0000256" key="3">
    <source>
        <dbReference type="ARBA" id="ARBA00023274"/>
    </source>
</evidence>
<dbReference type="InterPro" id="IPR001787">
    <property type="entry name" value="Ribosomal_bL21"/>
</dbReference>
<dbReference type="GO" id="GO:0005737">
    <property type="term" value="C:cytoplasm"/>
    <property type="evidence" value="ECO:0007669"/>
    <property type="project" value="UniProtKB-ARBA"/>
</dbReference>
<dbReference type="HAMAP" id="MF_01363">
    <property type="entry name" value="Ribosomal_bL21"/>
    <property type="match status" value="1"/>
</dbReference>
<evidence type="ECO:0000256" key="1">
    <source>
        <dbReference type="ARBA" id="ARBA00008563"/>
    </source>
</evidence>
<keyword evidence="3 4" id="KW-0687">Ribonucleoprotein</keyword>
<dbReference type="Proteomes" id="UP000185769">
    <property type="component" value="Unassembled WGS sequence"/>
</dbReference>
<dbReference type="GO" id="GO:0003735">
    <property type="term" value="F:structural constituent of ribosome"/>
    <property type="evidence" value="ECO:0007669"/>
    <property type="project" value="InterPro"/>
</dbReference>
<dbReference type="GO" id="GO:1990904">
    <property type="term" value="C:ribonucleoprotein complex"/>
    <property type="evidence" value="ECO:0007669"/>
    <property type="project" value="UniProtKB-KW"/>
</dbReference>
<evidence type="ECO:0000256" key="4">
    <source>
        <dbReference type="HAMAP-Rule" id="MF_01363"/>
    </source>
</evidence>
<dbReference type="STRING" id="1805280.AUJ22_00350"/>
<dbReference type="GO" id="GO:0019843">
    <property type="term" value="F:rRNA binding"/>
    <property type="evidence" value="ECO:0007669"/>
    <property type="project" value="UniProtKB-UniRule"/>
</dbReference>
<comment type="similarity">
    <text evidence="1 4 5">Belongs to the bacterial ribosomal protein bL21 family.</text>
</comment>
<dbReference type="EMBL" id="MNVM01000005">
    <property type="protein sequence ID" value="OIO30032.1"/>
    <property type="molecule type" value="Genomic_DNA"/>
</dbReference>
<keyword evidence="4 5" id="KW-0699">rRNA-binding</keyword>
<dbReference type="PANTHER" id="PTHR21349">
    <property type="entry name" value="50S RIBOSOMAL PROTEIN L21"/>
    <property type="match status" value="1"/>
</dbReference>
<dbReference type="GO" id="GO:0005840">
    <property type="term" value="C:ribosome"/>
    <property type="evidence" value="ECO:0007669"/>
    <property type="project" value="UniProtKB-KW"/>
</dbReference>
<organism evidence="6 7">
    <name type="scientific">Candidatus Nomurabacteria bacterium CG1_02_31_12</name>
    <dbReference type="NCBI Taxonomy" id="1805280"/>
    <lineage>
        <taxon>Bacteria</taxon>
        <taxon>Candidatus Nomuraibacteriota</taxon>
    </lineage>
</organism>
<keyword evidence="4 5" id="KW-0694">RNA-binding</keyword>
<dbReference type="InterPro" id="IPR036164">
    <property type="entry name" value="bL21-like_sf"/>
</dbReference>
<comment type="caution">
    <text evidence="6">The sequence shown here is derived from an EMBL/GenBank/DDBJ whole genome shotgun (WGS) entry which is preliminary data.</text>
</comment>
<protein>
    <recommendedName>
        <fullName evidence="4">Large ribosomal subunit protein bL21</fullName>
    </recommendedName>
</protein>
<gene>
    <name evidence="4" type="primary">rplU</name>
    <name evidence="6" type="ORF">AUJ22_00350</name>
</gene>
<accession>A0A1J4V255</accession>
<keyword evidence="2 4" id="KW-0689">Ribosomal protein</keyword>
<sequence length="105" mass="11826">MKFAVIQTGGKQYKVSKDDVVSIEKIKGEYKVGDKVVFDKVLLVDDGKNTTIGTPYIVGADVDALIVGIGRARKVLVLKYKQKSRYLKRNGHRQPFFKVKILDIK</sequence>
<dbReference type="SUPFAM" id="SSF141091">
    <property type="entry name" value="L21p-like"/>
    <property type="match status" value="1"/>
</dbReference>
<comment type="subunit">
    <text evidence="4">Part of the 50S ribosomal subunit. Contacts protein L20.</text>
</comment>
<dbReference type="InterPro" id="IPR028909">
    <property type="entry name" value="bL21-like"/>
</dbReference>
<evidence type="ECO:0000256" key="5">
    <source>
        <dbReference type="RuleBase" id="RU000562"/>
    </source>
</evidence>
<evidence type="ECO:0000256" key="2">
    <source>
        <dbReference type="ARBA" id="ARBA00022980"/>
    </source>
</evidence>